<reference evidence="2" key="1">
    <citation type="submission" date="2021-04" db="EMBL/GenBank/DDBJ databases">
        <title>Genomic sequence of Actinosynnema pretiosum subsp. pretiosum ATCC 31280 (C-14919).</title>
        <authorList>
            <person name="Bai L."/>
            <person name="Wang X."/>
            <person name="Xiao Y."/>
        </authorList>
    </citation>
    <scope>NUCLEOTIDE SEQUENCE</scope>
    <source>
        <strain evidence="2">ATCC 31280</strain>
    </source>
</reference>
<evidence type="ECO:0008006" key="4">
    <source>
        <dbReference type="Google" id="ProtNLM"/>
    </source>
</evidence>
<dbReference type="Proteomes" id="UP000677152">
    <property type="component" value="Chromosome"/>
</dbReference>
<feature type="compositionally biased region" description="Polar residues" evidence="1">
    <location>
        <begin position="106"/>
        <end position="118"/>
    </location>
</feature>
<dbReference type="Gene3D" id="1.20.1260.20">
    <property type="entry name" value="PPE superfamily"/>
    <property type="match status" value="1"/>
</dbReference>
<dbReference type="InterPro" id="IPR038332">
    <property type="entry name" value="PPE_sf"/>
</dbReference>
<evidence type="ECO:0000256" key="1">
    <source>
        <dbReference type="SAM" id="MobiDB-lite"/>
    </source>
</evidence>
<evidence type="ECO:0000313" key="2">
    <source>
        <dbReference type="EMBL" id="QUF02077.1"/>
    </source>
</evidence>
<feature type="region of interest" description="Disordered" evidence="1">
    <location>
        <begin position="237"/>
        <end position="272"/>
    </location>
</feature>
<gene>
    <name evidence="2" type="ORF">KCV87_21475</name>
</gene>
<sequence length="437" mass="42080">MAAETQVGDIRVQGYDNNALAGMIDKIRSGNVASQFSSASSALRGLARDLENIDKTLADELKNIQIDWVGLAGDGANRGIKVQAEGAGQGSAAGQQNSQATAAQGDTYSDTRNSLPESQTLRGATENGFLDNAAGFFGYETDHAAEVKATQAARETAIRGFEQYQSASQDALGQYQSMNKPPTYDVTAVSSAATAMPSVQQFSGTPGGLAVGGSAPGGLVGAPGAVGGGSVTGFPGLPGGGLVGTPGGGGGGGLSPQLPGGGSTGIAPVLPGLGTPGGGGGSLLGKLPGGSNFGLGLGLGLAGAAGLGVAASTARGGQVVRGGAGGAGGAGALTGDAAKAAGVKNSGPVTGKSAGVSATIGAIDGDERLGRGGAAGRGALAGKAGAASMMQPAASAKGGPDEEDGEHIRKYGVDSDDVFGDERMVVQSVIGDEPEAR</sequence>
<feature type="compositionally biased region" description="Gly residues" evidence="1">
    <location>
        <begin position="237"/>
        <end position="264"/>
    </location>
</feature>
<accession>A0AA45L2A9</accession>
<organism evidence="2 3">
    <name type="scientific">Actinosynnema pretiosum subsp. pretiosum</name>
    <dbReference type="NCBI Taxonomy" id="103721"/>
    <lineage>
        <taxon>Bacteria</taxon>
        <taxon>Bacillati</taxon>
        <taxon>Actinomycetota</taxon>
        <taxon>Actinomycetes</taxon>
        <taxon>Pseudonocardiales</taxon>
        <taxon>Pseudonocardiaceae</taxon>
        <taxon>Actinosynnema</taxon>
    </lineage>
</organism>
<evidence type="ECO:0000313" key="3">
    <source>
        <dbReference type="Proteomes" id="UP000677152"/>
    </source>
</evidence>
<name>A0AA45L2A9_9PSEU</name>
<dbReference type="EMBL" id="CP073249">
    <property type="protein sequence ID" value="QUF02077.1"/>
    <property type="molecule type" value="Genomic_DNA"/>
</dbReference>
<feature type="region of interest" description="Disordered" evidence="1">
    <location>
        <begin position="87"/>
        <end position="118"/>
    </location>
</feature>
<dbReference type="AlphaFoldDB" id="A0AA45L2A9"/>
<protein>
    <recommendedName>
        <fullName evidence="4">PPE family protein</fullName>
    </recommendedName>
</protein>
<proteinExistence type="predicted"/>
<feature type="compositionally biased region" description="Low complexity" evidence="1">
    <location>
        <begin position="87"/>
        <end position="105"/>
    </location>
</feature>